<dbReference type="GO" id="GO:0003677">
    <property type="term" value="F:DNA binding"/>
    <property type="evidence" value="ECO:0007669"/>
    <property type="project" value="UniProtKB-KW"/>
</dbReference>
<accession>A0A7X9NNW7</accession>
<feature type="domain" description="HTH cro/C1-type" evidence="2">
    <location>
        <begin position="17"/>
        <end position="71"/>
    </location>
</feature>
<keyword evidence="1" id="KW-0238">DNA-binding</keyword>
<dbReference type="SMART" id="SM00530">
    <property type="entry name" value="HTH_XRE"/>
    <property type="match status" value="1"/>
</dbReference>
<gene>
    <name evidence="3" type="ORF">HF857_11870</name>
</gene>
<dbReference type="InterPro" id="IPR013430">
    <property type="entry name" value="Toxin_antidote_HigA"/>
</dbReference>
<evidence type="ECO:0000256" key="1">
    <source>
        <dbReference type="ARBA" id="ARBA00023125"/>
    </source>
</evidence>
<dbReference type="PROSITE" id="PS50943">
    <property type="entry name" value="HTH_CROC1"/>
    <property type="match status" value="1"/>
</dbReference>
<dbReference type="Pfam" id="PF01381">
    <property type="entry name" value="HTH_3"/>
    <property type="match status" value="1"/>
</dbReference>
<protein>
    <submittedName>
        <fullName evidence="3">Helix-turn-helix domain-containing protein</fullName>
    </submittedName>
</protein>
<reference evidence="3 4" key="1">
    <citation type="submission" date="2020-04" db="EMBL/GenBank/DDBJ databases">
        <authorList>
            <person name="Hitch T.C.A."/>
            <person name="Wylensek D."/>
            <person name="Clavel T."/>
        </authorList>
    </citation>
    <scope>NUCLEOTIDE SEQUENCE [LARGE SCALE GENOMIC DNA]</scope>
    <source>
        <strain evidence="3 4">WCA-380-WT-3C</strain>
    </source>
</reference>
<dbReference type="SUPFAM" id="SSF47413">
    <property type="entry name" value="lambda repressor-like DNA-binding domains"/>
    <property type="match status" value="1"/>
</dbReference>
<comment type="caution">
    <text evidence="3">The sequence shown here is derived from an EMBL/GenBank/DDBJ whole genome shotgun (WGS) entry which is preliminary data.</text>
</comment>
<dbReference type="AlphaFoldDB" id="A0A7X9NNW7"/>
<sequence length="350" mass="41093">MRRMTNSILPIPPGYTIKEQLENRKMTQKEFAHRMQVSEKHISQLMRGEVRLTPEIAERLELVLGIPARFWNAYEARYREKLLKLDQEKKNQQDAEIASKFPYSEMAKLNWVDKTRKMSEKVENLRKFFEVVSLDLALEEKLSSVSWRKLSEDESKYYALVAWIQQAKLLARKIDTEKFDRDKLQQYIPALRSMTRQSPEEFSDDLVEILRLCGISLVFVPHLKGTYLHGATFKQNGKPIIALTIRGKDADKFWFSFFHEIGHIILEHNTRIGIEEEVFELEADNYAKETLIDSKLYTSFIDQRNFSKSSIIEFAQLMNIDEGIVLGRLQKDGYVPYSSYNSLKKKYMLV</sequence>
<name>A0A7X9NNW7_9ENTE</name>
<dbReference type="InterPro" id="IPR001387">
    <property type="entry name" value="Cro/C1-type_HTH"/>
</dbReference>
<organism evidence="3 4">
    <name type="scientific">Enterococcus cecorum</name>
    <dbReference type="NCBI Taxonomy" id="44008"/>
    <lineage>
        <taxon>Bacteria</taxon>
        <taxon>Bacillati</taxon>
        <taxon>Bacillota</taxon>
        <taxon>Bacilli</taxon>
        <taxon>Lactobacillales</taxon>
        <taxon>Enterococcaceae</taxon>
        <taxon>Enterococcus</taxon>
    </lineage>
</organism>
<proteinExistence type="predicted"/>
<evidence type="ECO:0000259" key="2">
    <source>
        <dbReference type="PROSITE" id="PS50943"/>
    </source>
</evidence>
<evidence type="ECO:0000313" key="4">
    <source>
        <dbReference type="Proteomes" id="UP000588071"/>
    </source>
</evidence>
<dbReference type="Proteomes" id="UP000588071">
    <property type="component" value="Unassembled WGS sequence"/>
</dbReference>
<dbReference type="PANTHER" id="PTHR36924:SF1">
    <property type="entry name" value="ANTITOXIN HIGA-1"/>
    <property type="match status" value="1"/>
</dbReference>
<dbReference type="Gene3D" id="1.10.260.40">
    <property type="entry name" value="lambda repressor-like DNA-binding domains"/>
    <property type="match status" value="1"/>
</dbReference>
<dbReference type="EMBL" id="JABAFV010000042">
    <property type="protein sequence ID" value="NME50873.1"/>
    <property type="molecule type" value="Genomic_DNA"/>
</dbReference>
<evidence type="ECO:0000313" key="3">
    <source>
        <dbReference type="EMBL" id="NME50873.1"/>
    </source>
</evidence>
<dbReference type="CDD" id="cd00093">
    <property type="entry name" value="HTH_XRE"/>
    <property type="match status" value="1"/>
</dbReference>
<dbReference type="InterPro" id="IPR010982">
    <property type="entry name" value="Lambda_DNA-bd_dom_sf"/>
</dbReference>
<dbReference type="PANTHER" id="PTHR36924">
    <property type="entry name" value="ANTITOXIN HIGA-1"/>
    <property type="match status" value="1"/>
</dbReference>